<accession>A0A517PQC3</accession>
<sequence>MSYFKTAIRAATEGVIERLKTAHSNNEVYALVFYPTSGFGDIDVLYATKGWLSKQPVGKGPQPDEEMLELLKSHPDLLQQVKSHRTSEYYFEVNAYEWDSPISFFDLFTAVNEILHEMEENDSIESILTEVLQDLRSSGQFESDAFANDVLLGVQFSDPSPNEVDLVTRISLAVNSAETHAKICDGYGI</sequence>
<protein>
    <recommendedName>
        <fullName evidence="3">DUF4303 domain-containing protein</fullName>
    </recommendedName>
</protein>
<keyword evidence="2" id="KW-1185">Reference proteome</keyword>
<evidence type="ECO:0008006" key="3">
    <source>
        <dbReference type="Google" id="ProtNLM"/>
    </source>
</evidence>
<dbReference type="Proteomes" id="UP000320421">
    <property type="component" value="Chromosome"/>
</dbReference>
<reference evidence="1 2" key="1">
    <citation type="submission" date="2019-02" db="EMBL/GenBank/DDBJ databases">
        <title>Deep-cultivation of Planctomycetes and their phenomic and genomic characterization uncovers novel biology.</title>
        <authorList>
            <person name="Wiegand S."/>
            <person name="Jogler M."/>
            <person name="Boedeker C."/>
            <person name="Pinto D."/>
            <person name="Vollmers J."/>
            <person name="Rivas-Marin E."/>
            <person name="Kohn T."/>
            <person name="Peeters S.H."/>
            <person name="Heuer A."/>
            <person name="Rast P."/>
            <person name="Oberbeckmann S."/>
            <person name="Bunk B."/>
            <person name="Jeske O."/>
            <person name="Meyerdierks A."/>
            <person name="Storesund J.E."/>
            <person name="Kallscheuer N."/>
            <person name="Luecker S."/>
            <person name="Lage O.M."/>
            <person name="Pohl T."/>
            <person name="Merkel B.J."/>
            <person name="Hornburger P."/>
            <person name="Mueller R.-W."/>
            <person name="Bruemmer F."/>
            <person name="Labrenz M."/>
            <person name="Spormann A.M."/>
            <person name="Op den Camp H."/>
            <person name="Overmann J."/>
            <person name="Amann R."/>
            <person name="Jetten M.S.M."/>
            <person name="Mascher T."/>
            <person name="Medema M.H."/>
            <person name="Devos D.P."/>
            <person name="Kaster A.-K."/>
            <person name="Ovreas L."/>
            <person name="Rohde M."/>
            <person name="Galperin M.Y."/>
            <person name="Jogler C."/>
        </authorList>
    </citation>
    <scope>NUCLEOTIDE SEQUENCE [LARGE SCALE GENOMIC DNA]</scope>
    <source>
        <strain evidence="1 2">HG66A1</strain>
    </source>
</reference>
<name>A0A517PQC3_9PLAN</name>
<evidence type="ECO:0000313" key="2">
    <source>
        <dbReference type="Proteomes" id="UP000320421"/>
    </source>
</evidence>
<proteinExistence type="predicted"/>
<dbReference type="EMBL" id="CP036266">
    <property type="protein sequence ID" value="QDT21573.1"/>
    <property type="molecule type" value="Genomic_DNA"/>
</dbReference>
<gene>
    <name evidence="1" type="ORF">HG66A1_33760</name>
</gene>
<dbReference type="RefSeq" id="WP_145186098.1">
    <property type="nucleotide sequence ID" value="NZ_CP036266.1"/>
</dbReference>
<dbReference type="OrthoDB" id="9803054at2"/>
<dbReference type="AlphaFoldDB" id="A0A517PQC3"/>
<organism evidence="1 2">
    <name type="scientific">Gimesia chilikensis</name>
    <dbReference type="NCBI Taxonomy" id="2605989"/>
    <lineage>
        <taxon>Bacteria</taxon>
        <taxon>Pseudomonadati</taxon>
        <taxon>Planctomycetota</taxon>
        <taxon>Planctomycetia</taxon>
        <taxon>Planctomycetales</taxon>
        <taxon>Planctomycetaceae</taxon>
        <taxon>Gimesia</taxon>
    </lineage>
</organism>
<evidence type="ECO:0000313" key="1">
    <source>
        <dbReference type="EMBL" id="QDT21573.1"/>
    </source>
</evidence>